<name>A0AB73T6U9_9FIRM</name>
<reference evidence="2 3" key="1">
    <citation type="submission" date="2018-05" db="EMBL/GenBank/DDBJ databases">
        <authorList>
            <person name="Goeker M."/>
            <person name="Huntemann M."/>
            <person name="Clum A."/>
            <person name="Pillay M."/>
            <person name="Palaniappan K."/>
            <person name="Varghese N."/>
            <person name="Mikhailova N."/>
            <person name="Stamatis D."/>
            <person name="Reddy T."/>
            <person name="Daum C."/>
            <person name="Shapiro N."/>
            <person name="Ivanova N."/>
            <person name="Kyrpides N."/>
            <person name="Woyke T."/>
        </authorList>
    </citation>
    <scope>NUCLEOTIDE SEQUENCE [LARGE SCALE GENOMIC DNA]</scope>
    <source>
        <strain evidence="2 3">DSM 26524</strain>
    </source>
</reference>
<evidence type="ECO:0000313" key="2">
    <source>
        <dbReference type="EMBL" id="PWJ77317.1"/>
    </source>
</evidence>
<keyword evidence="1" id="KW-0812">Transmembrane</keyword>
<feature type="transmembrane region" description="Helical" evidence="1">
    <location>
        <begin position="140"/>
        <end position="156"/>
    </location>
</feature>
<comment type="caution">
    <text evidence="2">The sequence shown here is derived from an EMBL/GenBank/DDBJ whole genome shotgun (WGS) entry which is preliminary data.</text>
</comment>
<dbReference type="EMBL" id="QGGY01000003">
    <property type="protein sequence ID" value="PWJ77317.1"/>
    <property type="molecule type" value="Genomic_DNA"/>
</dbReference>
<accession>A0AB73T6U9</accession>
<feature type="transmembrane region" description="Helical" evidence="1">
    <location>
        <begin position="77"/>
        <end position="96"/>
    </location>
</feature>
<evidence type="ECO:0000256" key="1">
    <source>
        <dbReference type="SAM" id="Phobius"/>
    </source>
</evidence>
<dbReference type="AlphaFoldDB" id="A0AB73T6U9"/>
<dbReference type="Proteomes" id="UP000245412">
    <property type="component" value="Unassembled WGS sequence"/>
</dbReference>
<protein>
    <submittedName>
        <fullName evidence="2">Uncharacterized protein</fullName>
    </submittedName>
</protein>
<sequence length="179" mass="20183">MHVNAKKLAFSGLALALCVLAIVLSGIIEFNTLFLLGLASFLIGIIIRECGMGLGFGFYLGAILLGVILAPNKLYCITFGAMGLYVVAIEFCWRHLGRLHTKMNKRVLFWIIKYIVFNIIYLPMLLLFPKLLFAGEMSNTFLLIAAVGGQAVVFIYDRAYEYFQGHVWTKFRKRIGFEL</sequence>
<keyword evidence="1" id="KW-0472">Membrane</keyword>
<keyword evidence="1" id="KW-1133">Transmembrane helix</keyword>
<keyword evidence="3" id="KW-1185">Reference proteome</keyword>
<gene>
    <name evidence="2" type="ORF">C7383_103161</name>
</gene>
<organism evidence="2 3">
    <name type="scientific">Murimonas intestini</name>
    <dbReference type="NCBI Taxonomy" id="1337051"/>
    <lineage>
        <taxon>Bacteria</taxon>
        <taxon>Bacillati</taxon>
        <taxon>Bacillota</taxon>
        <taxon>Clostridia</taxon>
        <taxon>Lachnospirales</taxon>
        <taxon>Lachnospiraceae</taxon>
        <taxon>Murimonas</taxon>
    </lineage>
</organism>
<proteinExistence type="predicted"/>
<feature type="transmembrane region" description="Helical" evidence="1">
    <location>
        <begin position="54"/>
        <end position="71"/>
    </location>
</feature>
<evidence type="ECO:0000313" key="3">
    <source>
        <dbReference type="Proteomes" id="UP000245412"/>
    </source>
</evidence>
<feature type="transmembrane region" description="Helical" evidence="1">
    <location>
        <begin position="108"/>
        <end position="128"/>
    </location>
</feature>
<dbReference type="RefSeq" id="WP_109625424.1">
    <property type="nucleotide sequence ID" value="NZ_CABJAT010000007.1"/>
</dbReference>
<feature type="transmembrane region" description="Helical" evidence="1">
    <location>
        <begin position="31"/>
        <end position="47"/>
    </location>
</feature>